<dbReference type="CDD" id="cd02961">
    <property type="entry name" value="PDI_a_family"/>
    <property type="match status" value="1"/>
</dbReference>
<dbReference type="InterPro" id="IPR017937">
    <property type="entry name" value="Thioredoxin_CS"/>
</dbReference>
<evidence type="ECO:0000313" key="2">
    <source>
        <dbReference type="EMBL" id="QHS95945.1"/>
    </source>
</evidence>
<evidence type="ECO:0008006" key="3">
    <source>
        <dbReference type="Google" id="ProtNLM"/>
    </source>
</evidence>
<sequence>MKSLIIQDNHNGNNQHIIDEINKLLKNGKNVFLFVYMDGCGPCNSTIPKWDNIPNKLNDHDHIKHNDDVVTLRINKDLFPLLQNMGSEPAGFPSLRHVTKNQVEEFEDWKSPIKERSTDSFIKWIEDKISKKKGVKKIQVTSQKNKNKRKQRGGKWSLKYKRSINCKRPRGFSQKQHCKYGRKHSSRRKHK</sequence>
<dbReference type="PROSITE" id="PS00194">
    <property type="entry name" value="THIOREDOXIN_1"/>
    <property type="match status" value="1"/>
</dbReference>
<evidence type="ECO:0000256" key="1">
    <source>
        <dbReference type="SAM" id="MobiDB-lite"/>
    </source>
</evidence>
<dbReference type="AlphaFoldDB" id="A0A6C0BU20"/>
<feature type="region of interest" description="Disordered" evidence="1">
    <location>
        <begin position="136"/>
        <end position="191"/>
    </location>
</feature>
<dbReference type="InterPro" id="IPR036249">
    <property type="entry name" value="Thioredoxin-like_sf"/>
</dbReference>
<accession>A0A6C0BU20</accession>
<dbReference type="EMBL" id="MN739261">
    <property type="protein sequence ID" value="QHS95945.1"/>
    <property type="molecule type" value="Genomic_DNA"/>
</dbReference>
<organism evidence="2">
    <name type="scientific">viral metagenome</name>
    <dbReference type="NCBI Taxonomy" id="1070528"/>
    <lineage>
        <taxon>unclassified sequences</taxon>
        <taxon>metagenomes</taxon>
        <taxon>organismal metagenomes</taxon>
    </lineage>
</organism>
<feature type="compositionally biased region" description="Basic residues" evidence="1">
    <location>
        <begin position="145"/>
        <end position="191"/>
    </location>
</feature>
<dbReference type="SUPFAM" id="SSF52833">
    <property type="entry name" value="Thioredoxin-like"/>
    <property type="match status" value="1"/>
</dbReference>
<protein>
    <recommendedName>
        <fullName evidence="3">Thioredoxin domain-containing protein</fullName>
    </recommendedName>
</protein>
<reference evidence="2" key="1">
    <citation type="journal article" date="2020" name="Nature">
        <title>Giant virus diversity and host interactions through global metagenomics.</title>
        <authorList>
            <person name="Schulz F."/>
            <person name="Roux S."/>
            <person name="Paez-Espino D."/>
            <person name="Jungbluth S."/>
            <person name="Walsh D.A."/>
            <person name="Denef V.J."/>
            <person name="McMahon K.D."/>
            <person name="Konstantinidis K.T."/>
            <person name="Eloe-Fadrosh E.A."/>
            <person name="Kyrpides N.C."/>
            <person name="Woyke T."/>
        </authorList>
    </citation>
    <scope>NUCLEOTIDE SEQUENCE</scope>
    <source>
        <strain evidence="2">GVMAG-M-3300019093-7</strain>
    </source>
</reference>
<proteinExistence type="predicted"/>
<dbReference type="Gene3D" id="3.40.30.10">
    <property type="entry name" value="Glutaredoxin"/>
    <property type="match status" value="1"/>
</dbReference>
<name>A0A6C0BU20_9ZZZZ</name>